<keyword evidence="1" id="KW-1133">Transmembrane helix</keyword>
<proteinExistence type="predicted"/>
<dbReference type="Proteomes" id="UP001596507">
    <property type="component" value="Unassembled WGS sequence"/>
</dbReference>
<accession>A0ABW2HDC6</accession>
<keyword evidence="3" id="KW-1185">Reference proteome</keyword>
<reference evidence="3" key="1">
    <citation type="journal article" date="2019" name="Int. J. Syst. Evol. Microbiol.">
        <title>The Global Catalogue of Microorganisms (GCM) 10K type strain sequencing project: providing services to taxonomists for standard genome sequencing and annotation.</title>
        <authorList>
            <consortium name="The Broad Institute Genomics Platform"/>
            <consortium name="The Broad Institute Genome Sequencing Center for Infectious Disease"/>
            <person name="Wu L."/>
            <person name="Ma J."/>
        </authorList>
    </citation>
    <scope>NUCLEOTIDE SEQUENCE [LARGE SCALE GENOMIC DNA]</scope>
    <source>
        <strain evidence="3">CGMCC 1.15772</strain>
    </source>
</reference>
<feature type="transmembrane region" description="Helical" evidence="1">
    <location>
        <begin position="141"/>
        <end position="164"/>
    </location>
</feature>
<name>A0ABW2HDC6_9MICO</name>
<evidence type="ECO:0000313" key="2">
    <source>
        <dbReference type="EMBL" id="MFC7269264.1"/>
    </source>
</evidence>
<dbReference type="EMBL" id="JBHTBE010000002">
    <property type="protein sequence ID" value="MFC7269264.1"/>
    <property type="molecule type" value="Genomic_DNA"/>
</dbReference>
<protein>
    <recommendedName>
        <fullName evidence="4">TPM domain-containing protein</fullName>
    </recommendedName>
</protein>
<dbReference type="RefSeq" id="WP_262874187.1">
    <property type="nucleotide sequence ID" value="NZ_BAABKW010000012.1"/>
</dbReference>
<organism evidence="2 3">
    <name type="scientific">Microbacterium fluvii</name>
    <dbReference type="NCBI Taxonomy" id="415215"/>
    <lineage>
        <taxon>Bacteria</taxon>
        <taxon>Bacillati</taxon>
        <taxon>Actinomycetota</taxon>
        <taxon>Actinomycetes</taxon>
        <taxon>Micrococcales</taxon>
        <taxon>Microbacteriaceae</taxon>
        <taxon>Microbacterium</taxon>
    </lineage>
</organism>
<gene>
    <name evidence="2" type="ORF">ACFQRL_09860</name>
</gene>
<keyword evidence="1" id="KW-0812">Transmembrane</keyword>
<sequence>MLTLAAADGYIDDAVTALSGSSVYVSPEVDGASELAASLTQQVGDASIGVAVFSDNAALEASGPEIVQQLASQTSFDTIVVAVGDDLSAGSRVLEQGEAMRIANEAEGAAGSVDDALTQTVQQVVDELPAGSAGAGADAGLAIGVAVGVAVVVALGGAGLGVFLRLRRRGRRAAPDEVRGSVGKLRALQGEYAATAAAGSSVAAEFADRIGTISGHADELFSRLERKGDGDQRSVAAVEYGETLRRLTAALDRDYLLDIVRRPDLWDDPDERVAEVREAAAAVADQLVENIRQVNARRGLQFQVSLDSLMGGRKELRDWQRAFEKAEGDTGGLPAVGD</sequence>
<comment type="caution">
    <text evidence="2">The sequence shown here is derived from an EMBL/GenBank/DDBJ whole genome shotgun (WGS) entry which is preliminary data.</text>
</comment>
<evidence type="ECO:0000256" key="1">
    <source>
        <dbReference type="SAM" id="Phobius"/>
    </source>
</evidence>
<evidence type="ECO:0008006" key="4">
    <source>
        <dbReference type="Google" id="ProtNLM"/>
    </source>
</evidence>
<evidence type="ECO:0000313" key="3">
    <source>
        <dbReference type="Proteomes" id="UP001596507"/>
    </source>
</evidence>
<keyword evidence="1" id="KW-0472">Membrane</keyword>